<name>A0A1H9Z4W4_9BACI</name>
<feature type="active site" description="Proton acceptor" evidence="1">
    <location>
        <position position="134"/>
    </location>
</feature>
<dbReference type="SUPFAM" id="SSF51161">
    <property type="entry name" value="Trimeric LpxA-like enzymes"/>
    <property type="match status" value="1"/>
</dbReference>
<dbReference type="Pfam" id="PF00132">
    <property type="entry name" value="Hexapep"/>
    <property type="match status" value="1"/>
</dbReference>
<dbReference type="GO" id="GO:0016740">
    <property type="term" value="F:transferase activity"/>
    <property type="evidence" value="ECO:0007669"/>
    <property type="project" value="UniProtKB-KW"/>
</dbReference>
<dbReference type="Pfam" id="PF17836">
    <property type="entry name" value="PglD_N"/>
    <property type="match status" value="1"/>
</dbReference>
<dbReference type="InterPro" id="IPR001451">
    <property type="entry name" value="Hexapep"/>
</dbReference>
<evidence type="ECO:0000313" key="3">
    <source>
        <dbReference type="EMBL" id="SES75924.1"/>
    </source>
</evidence>
<dbReference type="PANTHER" id="PTHR43300:SF7">
    <property type="entry name" value="UDP-N-ACETYLBACILLOSAMINE N-ACETYLTRANSFERASE"/>
    <property type="match status" value="1"/>
</dbReference>
<feature type="site" description="Increases basicity of active site His" evidence="1">
    <location>
        <position position="135"/>
    </location>
</feature>
<reference evidence="4" key="1">
    <citation type="submission" date="2016-10" db="EMBL/GenBank/DDBJ databases">
        <authorList>
            <person name="Varghese N."/>
            <person name="Submissions S."/>
        </authorList>
    </citation>
    <scope>NUCLEOTIDE SEQUENCE [LARGE SCALE GENOMIC DNA]</scope>
    <source>
        <strain evidence="4">CGMCC 1.3566</strain>
    </source>
</reference>
<dbReference type="Gene3D" id="2.160.10.10">
    <property type="entry name" value="Hexapeptide repeat proteins"/>
    <property type="match status" value="1"/>
</dbReference>
<sequence length="209" mass="22640">MKVMIVGDGGHGKVIQDIISGFHTIEIRTILDDRYSNDFFQDGKMYGPISSFDTWWHPNMKVMIAIKDNQERKRIMHKLGLSTEKYLTIIHPSSIISPTAKIGHGSVVMANAVIQADTVIGNHCIINTGAIVEHDNDVCDYTYISPNAALNGMNLLGEGVHVGASATIIVGKKLGDWSIIGAGATVIEDVPNQCTVFGTPAKITLPNNL</sequence>
<dbReference type="PANTHER" id="PTHR43300">
    <property type="entry name" value="ACETYLTRANSFERASE"/>
    <property type="match status" value="1"/>
</dbReference>
<feature type="domain" description="PglD N-terminal" evidence="2">
    <location>
        <begin position="2"/>
        <end position="79"/>
    </location>
</feature>
<dbReference type="EMBL" id="FOHJ01000001">
    <property type="protein sequence ID" value="SES75924.1"/>
    <property type="molecule type" value="Genomic_DNA"/>
</dbReference>
<dbReference type="Gene3D" id="3.40.50.20">
    <property type="match status" value="1"/>
</dbReference>
<keyword evidence="3" id="KW-0808">Transferase</keyword>
<dbReference type="STRING" id="237682.SAMN05421676_101379"/>
<dbReference type="InterPro" id="IPR050179">
    <property type="entry name" value="Trans_hexapeptide_repeat"/>
</dbReference>
<accession>A0A1H9Z4W4</accession>
<dbReference type="Proteomes" id="UP000199095">
    <property type="component" value="Unassembled WGS sequence"/>
</dbReference>
<dbReference type="AlphaFoldDB" id="A0A1H9Z4W4"/>
<proteinExistence type="predicted"/>
<protein>
    <submittedName>
        <fullName evidence="3">Acetyltransferase EpsM</fullName>
    </submittedName>
</protein>
<dbReference type="CDD" id="cd03360">
    <property type="entry name" value="LbH_AT_putative"/>
    <property type="match status" value="1"/>
</dbReference>
<evidence type="ECO:0000256" key="1">
    <source>
        <dbReference type="PIRSR" id="PIRSR620019-1"/>
    </source>
</evidence>
<dbReference type="InterPro" id="IPR011004">
    <property type="entry name" value="Trimer_LpxA-like_sf"/>
</dbReference>
<evidence type="ECO:0000259" key="2">
    <source>
        <dbReference type="Pfam" id="PF17836"/>
    </source>
</evidence>
<dbReference type="InterPro" id="IPR020019">
    <property type="entry name" value="AcTrfase_PglD-like"/>
</dbReference>
<evidence type="ECO:0000313" key="4">
    <source>
        <dbReference type="Proteomes" id="UP000199095"/>
    </source>
</evidence>
<keyword evidence="4" id="KW-1185">Reference proteome</keyword>
<gene>
    <name evidence="3" type="ORF">SAMN05421676_101379</name>
</gene>
<organism evidence="3 4">
    <name type="scientific">Salinibacillus kushneri</name>
    <dbReference type="NCBI Taxonomy" id="237682"/>
    <lineage>
        <taxon>Bacteria</taxon>
        <taxon>Bacillati</taxon>
        <taxon>Bacillota</taxon>
        <taxon>Bacilli</taxon>
        <taxon>Bacillales</taxon>
        <taxon>Bacillaceae</taxon>
        <taxon>Salinibacillus</taxon>
    </lineage>
</organism>
<dbReference type="RefSeq" id="WP_093131380.1">
    <property type="nucleotide sequence ID" value="NZ_FOHJ01000001.1"/>
</dbReference>
<dbReference type="NCBIfam" id="TIGR03570">
    <property type="entry name" value="NeuD_NnaD"/>
    <property type="match status" value="1"/>
</dbReference>
<dbReference type="InterPro" id="IPR041561">
    <property type="entry name" value="PglD_N"/>
</dbReference>
<dbReference type="OrthoDB" id="9794407at2"/>